<comment type="subcellular location">
    <subcellularLocation>
        <location evidence="9">Cytoplasm</location>
    </subcellularLocation>
</comment>
<dbReference type="Proteomes" id="UP000215215">
    <property type="component" value="Unassembled WGS sequence"/>
</dbReference>
<dbReference type="GO" id="GO:0006779">
    <property type="term" value="P:porphyrin-containing compound biosynthetic process"/>
    <property type="evidence" value="ECO:0007669"/>
    <property type="project" value="InterPro"/>
</dbReference>
<keyword evidence="3 9" id="KW-0349">Heme</keyword>
<accession>A0A235BND6</accession>
<sequence>MPGLYIHIPFCVRKCRYCAFHSVPYSPKLVKPYIESLQKEAEKRKEVFRVTFDTVYIGGGTPSILHTAELLEILKIINYNFNLSPQEFTIEVNPGTVDREKLTYYKSKGINRLSIGIQSLNDKELEYLGRIHTGKEAVKCFEDARYAGFENISIDLIYGIPLQDKNSWHSTLNGITVLNPEHISAYSLSYEPETPLYGEEPMKEDLEEKLYYNMIDYLKCKGYKQYEISSFAISGYESRHNINYWGGGIYLGLGASAHSYDGTYRYANPRLYDYIKGKPHEREKITAEKALEECIMLGLRKRAGISLPEISHRFGRTVAEKLINEASILGLDIDGERVLVPRDKQFVSDAIILSITSHLC</sequence>
<dbReference type="InterPro" id="IPR013785">
    <property type="entry name" value="Aldolase_TIM"/>
</dbReference>
<dbReference type="SUPFAM" id="SSF102114">
    <property type="entry name" value="Radical SAM enzymes"/>
    <property type="match status" value="1"/>
</dbReference>
<dbReference type="InterPro" id="IPR004559">
    <property type="entry name" value="HemW-like"/>
</dbReference>
<dbReference type="CDD" id="cd01335">
    <property type="entry name" value="Radical_SAM"/>
    <property type="match status" value="1"/>
</dbReference>
<evidence type="ECO:0000259" key="10">
    <source>
        <dbReference type="PROSITE" id="PS51918"/>
    </source>
</evidence>
<keyword evidence="8 9" id="KW-0143">Chaperone</keyword>
<dbReference type="GO" id="GO:0046872">
    <property type="term" value="F:metal ion binding"/>
    <property type="evidence" value="ECO:0007669"/>
    <property type="project" value="UniProtKB-UniRule"/>
</dbReference>
<comment type="function">
    <text evidence="9">Probably acts as a heme chaperone, transferring heme to an unknown acceptor. Binds one molecule of heme per monomer, possibly covalently. Binds 1 [4Fe-4S] cluster. The cluster is coordinated with 3 cysteines and an exchangeable S-adenosyl-L-methionine.</text>
</comment>
<keyword evidence="4 9" id="KW-0949">S-adenosyl-L-methionine</keyword>
<dbReference type="GO" id="GO:0051539">
    <property type="term" value="F:4 iron, 4 sulfur cluster binding"/>
    <property type="evidence" value="ECO:0007669"/>
    <property type="project" value="UniProtKB-UniRule"/>
</dbReference>
<evidence type="ECO:0000256" key="4">
    <source>
        <dbReference type="ARBA" id="ARBA00022691"/>
    </source>
</evidence>
<dbReference type="InterPro" id="IPR007197">
    <property type="entry name" value="rSAM"/>
</dbReference>
<dbReference type="Gene3D" id="3.20.20.70">
    <property type="entry name" value="Aldolase class I"/>
    <property type="match status" value="1"/>
</dbReference>
<dbReference type="SFLD" id="SFLDF00562">
    <property type="entry name" value="HemN-like__clustered_with_heat"/>
    <property type="match status" value="1"/>
</dbReference>
<protein>
    <recommendedName>
        <fullName evidence="2 9">Heme chaperone HemW</fullName>
    </recommendedName>
</protein>
<evidence type="ECO:0000256" key="2">
    <source>
        <dbReference type="ARBA" id="ARBA00017228"/>
    </source>
</evidence>
<proteinExistence type="inferred from homology"/>
<evidence type="ECO:0000256" key="3">
    <source>
        <dbReference type="ARBA" id="ARBA00022617"/>
    </source>
</evidence>
<dbReference type="EMBL" id="NOZQ01000223">
    <property type="protein sequence ID" value="OYD13696.1"/>
    <property type="molecule type" value="Genomic_DNA"/>
</dbReference>
<dbReference type="SFLD" id="SFLDG01082">
    <property type="entry name" value="B12-binding_domain_containing"/>
    <property type="match status" value="1"/>
</dbReference>
<keyword evidence="5 9" id="KW-0479">Metal-binding</keyword>
<dbReference type="PANTHER" id="PTHR13932:SF5">
    <property type="entry name" value="RADICAL S-ADENOSYL METHIONINE DOMAIN-CONTAINING PROTEIN 1, MITOCHONDRIAL"/>
    <property type="match status" value="1"/>
</dbReference>
<dbReference type="AlphaFoldDB" id="A0A235BND6"/>
<evidence type="ECO:0000256" key="7">
    <source>
        <dbReference type="ARBA" id="ARBA00023014"/>
    </source>
</evidence>
<dbReference type="InterPro" id="IPR034505">
    <property type="entry name" value="Coproporphyrinogen-III_oxidase"/>
</dbReference>
<dbReference type="SMART" id="SM00729">
    <property type="entry name" value="Elp3"/>
    <property type="match status" value="1"/>
</dbReference>
<dbReference type="NCBIfam" id="TIGR00539">
    <property type="entry name" value="hemN_rel"/>
    <property type="match status" value="1"/>
</dbReference>
<evidence type="ECO:0000256" key="1">
    <source>
        <dbReference type="ARBA" id="ARBA00006100"/>
    </source>
</evidence>
<dbReference type="Pfam" id="PF04055">
    <property type="entry name" value="Radical_SAM"/>
    <property type="match status" value="1"/>
</dbReference>
<evidence type="ECO:0000313" key="12">
    <source>
        <dbReference type="Proteomes" id="UP000215215"/>
    </source>
</evidence>
<comment type="caution">
    <text evidence="11">The sequence shown here is derived from an EMBL/GenBank/DDBJ whole genome shotgun (WGS) entry which is preliminary data.</text>
</comment>
<gene>
    <name evidence="11" type="ORF">CH333_10375</name>
</gene>
<keyword evidence="9" id="KW-0963">Cytoplasm</keyword>
<evidence type="ECO:0000256" key="9">
    <source>
        <dbReference type="RuleBase" id="RU364116"/>
    </source>
</evidence>
<comment type="similarity">
    <text evidence="1">Belongs to the anaerobic coproporphyrinogen-III oxidase family. HemW subfamily.</text>
</comment>
<dbReference type="GO" id="GO:0004109">
    <property type="term" value="F:coproporphyrinogen oxidase activity"/>
    <property type="evidence" value="ECO:0007669"/>
    <property type="project" value="InterPro"/>
</dbReference>
<keyword evidence="6 9" id="KW-0408">Iron</keyword>
<dbReference type="PANTHER" id="PTHR13932">
    <property type="entry name" value="COPROPORPHYRINIGEN III OXIDASE"/>
    <property type="match status" value="1"/>
</dbReference>
<dbReference type="SFLD" id="SFLDS00029">
    <property type="entry name" value="Radical_SAM"/>
    <property type="match status" value="1"/>
</dbReference>
<keyword evidence="9" id="KW-0004">4Fe-4S</keyword>
<evidence type="ECO:0000313" key="11">
    <source>
        <dbReference type="EMBL" id="OYD13696.1"/>
    </source>
</evidence>
<keyword evidence="7 9" id="KW-0411">Iron-sulfur</keyword>
<name>A0A235BND6_UNCW3</name>
<feature type="domain" description="Radical SAM core" evidence="10">
    <location>
        <begin position="1"/>
        <end position="229"/>
    </location>
</feature>
<dbReference type="InterPro" id="IPR006638">
    <property type="entry name" value="Elp3/MiaA/NifB-like_rSAM"/>
</dbReference>
<evidence type="ECO:0000256" key="8">
    <source>
        <dbReference type="ARBA" id="ARBA00023186"/>
    </source>
</evidence>
<evidence type="ECO:0000256" key="5">
    <source>
        <dbReference type="ARBA" id="ARBA00022723"/>
    </source>
</evidence>
<organism evidence="11 12">
    <name type="scientific">candidate division WOR-3 bacterium JGI_Cruoil_03_44_89</name>
    <dbReference type="NCBI Taxonomy" id="1973748"/>
    <lineage>
        <taxon>Bacteria</taxon>
        <taxon>Bacteria division WOR-3</taxon>
    </lineage>
</organism>
<dbReference type="Pfam" id="PF06969">
    <property type="entry name" value="HemN_C"/>
    <property type="match status" value="1"/>
</dbReference>
<dbReference type="InterPro" id="IPR058240">
    <property type="entry name" value="rSAM_sf"/>
</dbReference>
<dbReference type="GO" id="GO:0005737">
    <property type="term" value="C:cytoplasm"/>
    <property type="evidence" value="ECO:0007669"/>
    <property type="project" value="UniProtKB-SubCell"/>
</dbReference>
<dbReference type="InterPro" id="IPR010723">
    <property type="entry name" value="HemN_C"/>
</dbReference>
<evidence type="ECO:0000256" key="6">
    <source>
        <dbReference type="ARBA" id="ARBA00023004"/>
    </source>
</evidence>
<dbReference type="SFLD" id="SFLDG01065">
    <property type="entry name" value="anaerobic_coproporphyrinogen-I"/>
    <property type="match status" value="1"/>
</dbReference>
<dbReference type="PROSITE" id="PS51918">
    <property type="entry name" value="RADICAL_SAM"/>
    <property type="match status" value="1"/>
</dbReference>
<reference evidence="11 12" key="1">
    <citation type="submission" date="2017-07" db="EMBL/GenBank/DDBJ databases">
        <title>Recovery of genomes from metagenomes via a dereplication, aggregation, and scoring strategy.</title>
        <authorList>
            <person name="Sieber C.M."/>
            <person name="Probst A.J."/>
            <person name="Sharrar A."/>
            <person name="Thomas B.C."/>
            <person name="Hess M."/>
            <person name="Tringe S.G."/>
            <person name="Banfield J.F."/>
        </authorList>
    </citation>
    <scope>NUCLEOTIDE SEQUENCE [LARGE SCALE GENOMIC DNA]</scope>
    <source>
        <strain evidence="11">JGI_Cruoil_03_44_89</strain>
    </source>
</reference>